<feature type="signal peptide" evidence="23">
    <location>
        <begin position="1"/>
        <end position="22"/>
    </location>
</feature>
<dbReference type="PANTHER" id="PTHR11506">
    <property type="entry name" value="LYSOSOME-ASSOCIATED MEMBRANE GLYCOPROTEIN"/>
    <property type="match status" value="1"/>
</dbReference>
<evidence type="ECO:0000313" key="26">
    <source>
        <dbReference type="Proteomes" id="UP000007110"/>
    </source>
</evidence>
<evidence type="ECO:0000256" key="23">
    <source>
        <dbReference type="SAM" id="SignalP"/>
    </source>
</evidence>
<evidence type="ECO:0000256" key="21">
    <source>
        <dbReference type="SAM" id="MobiDB-lite"/>
    </source>
</evidence>
<evidence type="ECO:0000313" key="25">
    <source>
        <dbReference type="EnsemblMetazoa" id="XP_003723984"/>
    </source>
</evidence>
<dbReference type="Pfam" id="PF01299">
    <property type="entry name" value="Lamp2-like_luminal"/>
    <property type="match status" value="1"/>
</dbReference>
<keyword evidence="6 20" id="KW-0812">Transmembrane</keyword>
<dbReference type="EnsemblMetazoa" id="XM_003723936">
    <property type="protein sequence ID" value="XP_003723984"/>
    <property type="gene ID" value="LOC100890621"/>
</dbReference>
<dbReference type="PROSITE" id="PS51407">
    <property type="entry name" value="LAMP_3"/>
    <property type="match status" value="1"/>
</dbReference>
<dbReference type="OMA" id="NTTCIRA"/>
<evidence type="ECO:0000256" key="14">
    <source>
        <dbReference type="ARBA" id="ARBA00023329"/>
    </source>
</evidence>
<comment type="function">
    <text evidence="16">Plays a role in short-term synaptic plasticity in a subset of GABAergic neurons in the brain.</text>
</comment>
<evidence type="ECO:0000256" key="1">
    <source>
        <dbReference type="ARBA" id="ARBA00004151"/>
    </source>
</evidence>
<dbReference type="GO" id="GO:0072594">
    <property type="term" value="P:establishment of protein localization to organelle"/>
    <property type="evidence" value="ECO:0000318"/>
    <property type="project" value="GO_Central"/>
</dbReference>
<dbReference type="GeneID" id="100890621"/>
<comment type="subcellular location">
    <subcellularLocation>
        <location evidence="4">Cell projection</location>
        <location evidence="4">Dendrite</location>
    </subcellularLocation>
    <subcellularLocation>
        <location evidence="17">Cell projection</location>
        <location evidence="17">Growth cone membrane</location>
        <topology evidence="17">Single-pass type I membrane protein</topology>
    </subcellularLocation>
    <subcellularLocation>
        <location evidence="15">Cytoplasmic vesicle</location>
        <location evidence="15">Secretory vesicle</location>
        <location evidence="15">Synaptic vesicle membrane</location>
        <topology evidence="15">Single-pass type I membrane protein</topology>
    </subcellularLocation>
    <subcellularLocation>
        <location evidence="2">Early endosome membrane</location>
        <topology evidence="2">Single-pass type I membrane protein</topology>
    </subcellularLocation>
    <subcellularLocation>
        <location evidence="1">Endoplasmic reticulum-Golgi intermediate compartment membrane</location>
        <topology evidence="1">Single-pass type I membrane protein</topology>
    </subcellularLocation>
    <subcellularLocation>
        <location evidence="20">Membrane</location>
        <topology evidence="20">Single-pass type I membrane protein</topology>
    </subcellularLocation>
    <subcellularLocation>
        <location evidence="3">Recycling endosome</location>
    </subcellularLocation>
</comment>
<dbReference type="InterPro" id="IPR048528">
    <property type="entry name" value="Lamp2-like_luminal"/>
</dbReference>
<evidence type="ECO:0000256" key="19">
    <source>
        <dbReference type="ARBA" id="ARBA00076257"/>
    </source>
</evidence>
<keyword evidence="10" id="KW-0770">Synapse</keyword>
<name>A0A7M7GH82_STRPU</name>
<keyword evidence="20" id="KW-1015">Disulfide bond</keyword>
<accession>A0A7M7GH82</accession>
<evidence type="ECO:0000256" key="18">
    <source>
        <dbReference type="ARBA" id="ARBA00074379"/>
    </source>
</evidence>
<evidence type="ECO:0000256" key="3">
    <source>
        <dbReference type="ARBA" id="ARBA00004172"/>
    </source>
</evidence>
<evidence type="ECO:0000256" key="5">
    <source>
        <dbReference type="ARBA" id="ARBA00009644"/>
    </source>
</evidence>
<dbReference type="Gene3D" id="2.40.160.110">
    <property type="match status" value="1"/>
</dbReference>
<evidence type="ECO:0000256" key="6">
    <source>
        <dbReference type="ARBA" id="ARBA00022692"/>
    </source>
</evidence>
<evidence type="ECO:0000256" key="11">
    <source>
        <dbReference type="ARBA" id="ARBA00023136"/>
    </source>
</evidence>
<reference evidence="26" key="1">
    <citation type="submission" date="2015-02" db="EMBL/GenBank/DDBJ databases">
        <title>Genome sequencing for Strongylocentrotus purpuratus.</title>
        <authorList>
            <person name="Murali S."/>
            <person name="Liu Y."/>
            <person name="Vee V."/>
            <person name="English A."/>
            <person name="Wang M."/>
            <person name="Skinner E."/>
            <person name="Han Y."/>
            <person name="Muzny D.M."/>
            <person name="Worley K.C."/>
            <person name="Gibbs R.A."/>
        </authorList>
    </citation>
    <scope>NUCLEOTIDE SEQUENCE</scope>
</reference>
<proteinExistence type="inferred from homology"/>
<dbReference type="PRINTS" id="PR00336">
    <property type="entry name" value="LYSASSOCTDMP"/>
</dbReference>
<feature type="transmembrane region" description="Helical" evidence="22">
    <location>
        <begin position="256"/>
        <end position="279"/>
    </location>
</feature>
<dbReference type="RefSeq" id="XP_003723984.2">
    <property type="nucleotide sequence ID" value="XM_003723936.3"/>
</dbReference>
<evidence type="ECO:0000256" key="17">
    <source>
        <dbReference type="ARBA" id="ARBA00060492"/>
    </source>
</evidence>
<comment type="caution">
    <text evidence="20">Lacks conserved residue(s) required for the propagation of feature annotation.</text>
</comment>
<keyword evidence="7 23" id="KW-0732">Signal</keyword>
<feature type="disulfide bond" evidence="20">
    <location>
        <begin position="210"/>
        <end position="247"/>
    </location>
</feature>
<sequence length="293" mass="31138">MASKTMIILIVLLGVSISWVTAPTTSGISTTTNQTKAAVTNGTTTVPSTGTTPNDTTTADMTTSTPQTQPTLTTSNDTTEPQTTTAPPTTSMLTTTKAPPEIGTWTVVAGAKNQTCMKMSFKGTITQTNVDPILIPTTAAADSSSCNDDESDFMLKFQDENMTDISVTLSFVMQDKETSYLYSSSITHNQTTVPNVQILFATPVGNSYQCNKQMISLGATYNLTLEDLRLQPFASFANHDFGKAYSCESPPSGPNAAVIVGLVLGAIILILVIAVVVLYRKKKGPGRGYNNFS</sequence>
<keyword evidence="26" id="KW-1185">Reference proteome</keyword>
<dbReference type="InParanoid" id="A0A7M7GH82"/>
<evidence type="ECO:0000256" key="10">
    <source>
        <dbReference type="ARBA" id="ARBA00023018"/>
    </source>
</evidence>
<keyword evidence="13" id="KW-0966">Cell projection</keyword>
<feature type="chain" id="PRO_5029661036" description="Lysosome-associated membrane glycoprotein 5" evidence="23">
    <location>
        <begin position="23"/>
        <end position="293"/>
    </location>
</feature>
<evidence type="ECO:0000256" key="20">
    <source>
        <dbReference type="PROSITE-ProRule" id="PRU00740"/>
    </source>
</evidence>
<feature type="domain" description="Lysosome-associated membrane glycoprotein 2-like luminal" evidence="24">
    <location>
        <begin position="101"/>
        <end position="234"/>
    </location>
</feature>
<dbReference type="InterPro" id="IPR002000">
    <property type="entry name" value="Lysosome-assoc_membr_glycop"/>
</dbReference>
<evidence type="ECO:0000256" key="13">
    <source>
        <dbReference type="ARBA" id="ARBA00023273"/>
    </source>
</evidence>
<reference evidence="25" key="2">
    <citation type="submission" date="2021-01" db="UniProtKB">
        <authorList>
            <consortium name="EnsemblMetazoa"/>
        </authorList>
    </citation>
    <scope>IDENTIFICATION</scope>
</reference>
<evidence type="ECO:0000256" key="22">
    <source>
        <dbReference type="SAM" id="Phobius"/>
    </source>
</evidence>
<feature type="region of interest" description="Disordered" evidence="21">
    <location>
        <begin position="25"/>
        <end position="98"/>
    </location>
</feature>
<evidence type="ECO:0000256" key="8">
    <source>
        <dbReference type="ARBA" id="ARBA00022753"/>
    </source>
</evidence>
<dbReference type="GO" id="GO:0005765">
    <property type="term" value="C:lysosomal membrane"/>
    <property type="evidence" value="ECO:0000318"/>
    <property type="project" value="GO_Central"/>
</dbReference>
<dbReference type="Proteomes" id="UP000007110">
    <property type="component" value="Unassembled WGS sequence"/>
</dbReference>
<evidence type="ECO:0000256" key="2">
    <source>
        <dbReference type="ARBA" id="ARBA00004158"/>
    </source>
</evidence>
<evidence type="ECO:0000256" key="12">
    <source>
        <dbReference type="ARBA" id="ARBA00023180"/>
    </source>
</evidence>
<organism evidence="25 26">
    <name type="scientific">Strongylocentrotus purpuratus</name>
    <name type="common">Purple sea urchin</name>
    <dbReference type="NCBI Taxonomy" id="7668"/>
    <lineage>
        <taxon>Eukaryota</taxon>
        <taxon>Metazoa</taxon>
        <taxon>Echinodermata</taxon>
        <taxon>Eleutherozoa</taxon>
        <taxon>Echinozoa</taxon>
        <taxon>Echinoidea</taxon>
        <taxon>Euechinoidea</taxon>
        <taxon>Echinacea</taxon>
        <taxon>Camarodonta</taxon>
        <taxon>Echinidea</taxon>
        <taxon>Strongylocentrotidae</taxon>
        <taxon>Strongylocentrotus</taxon>
    </lineage>
</organism>
<dbReference type="GO" id="GO:0031902">
    <property type="term" value="C:late endosome membrane"/>
    <property type="evidence" value="ECO:0000318"/>
    <property type="project" value="GO_Central"/>
</dbReference>
<keyword evidence="9 22" id="KW-1133">Transmembrane helix</keyword>
<keyword evidence="11 20" id="KW-0472">Membrane</keyword>
<evidence type="ECO:0000256" key="9">
    <source>
        <dbReference type="ARBA" id="ARBA00022989"/>
    </source>
</evidence>
<keyword evidence="14" id="KW-0968">Cytoplasmic vesicle</keyword>
<evidence type="ECO:0000256" key="4">
    <source>
        <dbReference type="ARBA" id="ARBA00004279"/>
    </source>
</evidence>
<evidence type="ECO:0000256" key="7">
    <source>
        <dbReference type="ARBA" id="ARBA00022729"/>
    </source>
</evidence>
<dbReference type="OrthoDB" id="6248302at2759"/>
<dbReference type="PANTHER" id="PTHR11506:SF35">
    <property type="entry name" value="LYSOSOME-ASSOCIATED MEMBRANE GLYCOPROTEIN 5"/>
    <property type="match status" value="1"/>
</dbReference>
<evidence type="ECO:0000259" key="24">
    <source>
        <dbReference type="Pfam" id="PF01299"/>
    </source>
</evidence>
<dbReference type="GO" id="GO:0005886">
    <property type="term" value="C:plasma membrane"/>
    <property type="evidence" value="ECO:0000318"/>
    <property type="project" value="GO_Central"/>
</dbReference>
<comment type="similarity">
    <text evidence="5 20">Belongs to the LAMP family.</text>
</comment>
<keyword evidence="8" id="KW-0967">Endosome</keyword>
<keyword evidence="12" id="KW-0325">Glycoprotein</keyword>
<protein>
    <recommendedName>
        <fullName evidence="18">Lysosome-associated membrane glycoprotein 5</fullName>
    </recommendedName>
    <alternativeName>
        <fullName evidence="19">Lysosome-associated membrane protein 5</fullName>
    </alternativeName>
</protein>
<evidence type="ECO:0000256" key="16">
    <source>
        <dbReference type="ARBA" id="ARBA00053950"/>
    </source>
</evidence>
<dbReference type="KEGG" id="spu:100890621"/>
<dbReference type="AlphaFoldDB" id="A0A7M7GH82"/>
<evidence type="ECO:0000256" key="15">
    <source>
        <dbReference type="ARBA" id="ARBA00029428"/>
    </source>
</evidence>